<evidence type="ECO:0008006" key="5">
    <source>
        <dbReference type="Google" id="ProtNLM"/>
    </source>
</evidence>
<dbReference type="EMBL" id="BQKC01000001">
    <property type="protein sequence ID" value="GJM55072.1"/>
    <property type="molecule type" value="Genomic_DNA"/>
</dbReference>
<gene>
    <name evidence="3" type="ORF">ATOP_07270</name>
</gene>
<name>A0AAV5B083_9ACTN</name>
<dbReference type="AlphaFoldDB" id="A0AAV5B083"/>
<proteinExistence type="predicted"/>
<feature type="repeat" description="Cell wall-binding" evidence="2">
    <location>
        <begin position="961"/>
        <end position="980"/>
    </location>
</feature>
<dbReference type="Pfam" id="PF01473">
    <property type="entry name" value="Choline_bind_1"/>
    <property type="match status" value="2"/>
</dbReference>
<evidence type="ECO:0000256" key="1">
    <source>
        <dbReference type="ARBA" id="ARBA00022737"/>
    </source>
</evidence>
<dbReference type="PANTHER" id="PTHR41775:SF1">
    <property type="entry name" value="PEPTIDASE M6-LIKE DOMAIN-CONTAINING PROTEIN"/>
    <property type="match status" value="1"/>
</dbReference>
<dbReference type="Pfam" id="PF19127">
    <property type="entry name" value="Choline_bind_3"/>
    <property type="match status" value="1"/>
</dbReference>
<comment type="caution">
    <text evidence="3">The sequence shown here is derived from an EMBL/GenBank/DDBJ whole genome shotgun (WGS) entry which is preliminary data.</text>
</comment>
<dbReference type="Gene3D" id="2.10.270.10">
    <property type="entry name" value="Cholin Binding"/>
    <property type="match status" value="2"/>
</dbReference>
<sequence length="1058" mass="109671">MLLAPRPALAQTTPEPADANRRQLVLVVRFAGDATGDGATGLNAAYPYGGAYRTQYESFLRDLNGEVSSKTTLQTLYSYIKTVSLGQCRLASVTPQYDASTGRVAYLTLPGSRGSYRASESIAADAVKAFSAAYPAFDASVLDGNGDGLADNVLVVPETGSSVPQVGDACWPRRSNLGAPASLGSSGVRAFDYTLVDTTHLAGVGTVAHETLHVFGARDLYRGGSAEISQGSNMPVGVWDIMAQHGGSKLMWPLAITRADCGWLPLDTVDAGTYTLAAPGSGRQAVAVRSPLSDSEYFVLEYRRANTDIADLSALDTSQEGSLMTIGGSGLLVYRVNPVAKPEGNKGDKDYVYLFRSGETGGPRGNGAGDIRHCQLSLGGRESLGSQDLSLGLEDGAITLSDGQNSGLVVRVTGQTDNSVTFAVTKPSSADAGLWTRATDGSGACPLPSTNVVASDVAASGPSVLQAVQTGVGSGSKVSAAVFDGTSWSSLAAVASGQDLKAVAASGSGRYVLTVAYGSPNRFTLYRQTGSGPWSSVASVTGSGNAGEVAVVGGTAYVLVEDGGVQAYRLDGSRLATVGAKVPCGYVAALAVVDVGGVPAVAVSDFSASSTGLWRLSGSLWTKVWSHAGAANGLSSAFVGQTGYLHVKGQDGSGGMVSVAPSGTPVYTALPSSVPAALEGSLAASGGSLYLAVSAQSGNAVTVWKASPSKLGTWGQVGSRVVGSSDNVGAVAAGTRVYVASVGGGAASLRWRDVGTAAEKPQVPTKPEKPVATKLTSVEVQGGPRTWNGGAHTPVVIVKAGNVVVPASGYTVSYKNNVDVGTAKVVVVGKGSYVGTVNATFAIAKGRPGWVAAGSGQRWSTGSAWQTGWLRAAGQTYWLGADGYMRTGWQDVDGQRYLFRGKENPYGPEGSMGIGWLKEGGFWYIFRRSGSPYGPVGSMGRGWLKDGGKWYFFDRSSGRMATGWVADGGSWYYLSASGAMVTGWLKEGGSWYYLDGSGKMLTGWYRVGRDWYWSDASGRMASDRWVGDYYLTGSGAMATSRWVGRYWVDASGRWTRTR</sequence>
<protein>
    <recommendedName>
        <fullName evidence="5">M6 family metalloprotease domain-containing protein</fullName>
    </recommendedName>
</protein>
<dbReference type="InterPro" id="IPR018337">
    <property type="entry name" value="Cell_wall/Cho-bd_repeat"/>
</dbReference>
<evidence type="ECO:0000313" key="4">
    <source>
        <dbReference type="Proteomes" id="UP001055025"/>
    </source>
</evidence>
<feature type="repeat" description="Cell wall-binding" evidence="2">
    <location>
        <begin position="981"/>
        <end position="1000"/>
    </location>
</feature>
<keyword evidence="4" id="KW-1185">Reference proteome</keyword>
<keyword evidence="1" id="KW-0677">Repeat</keyword>
<dbReference type="Proteomes" id="UP001055025">
    <property type="component" value="Unassembled WGS sequence"/>
</dbReference>
<dbReference type="PROSITE" id="PS51170">
    <property type="entry name" value="CW"/>
    <property type="match status" value="2"/>
</dbReference>
<organism evidence="3 4">
    <name type="scientific">Granulimonas faecalis</name>
    <dbReference type="NCBI Taxonomy" id="2894155"/>
    <lineage>
        <taxon>Bacteria</taxon>
        <taxon>Bacillati</taxon>
        <taxon>Actinomycetota</taxon>
        <taxon>Coriobacteriia</taxon>
        <taxon>Coriobacteriales</taxon>
        <taxon>Kribbibacteriaceae</taxon>
        <taxon>Granulimonas</taxon>
    </lineage>
</organism>
<dbReference type="SUPFAM" id="SSF69360">
    <property type="entry name" value="Cell wall binding repeat"/>
    <property type="match status" value="1"/>
</dbReference>
<reference evidence="3" key="1">
    <citation type="journal article" date="2022" name="Int. J. Syst. Evol. Microbiol.">
        <title>Granulimonas faecalis gen. nov., sp. nov., and Leptogranulimonas caecicola gen. nov., sp. nov., novel lactate-producing Atopobiaceae bacteria isolated from mouse intestines, and an emended description of the family Atopobiaceae.</title>
        <authorList>
            <person name="Morinaga K."/>
            <person name="Kusada H."/>
            <person name="Sakamoto S."/>
            <person name="Murakami T."/>
            <person name="Toyoda A."/>
            <person name="Mori H."/>
            <person name="Meng X.Y."/>
            <person name="Takashino M."/>
            <person name="Murotomi K."/>
            <person name="Tamaki H."/>
        </authorList>
    </citation>
    <scope>NUCLEOTIDE SEQUENCE</scope>
    <source>
        <strain evidence="3">OPF53</strain>
    </source>
</reference>
<dbReference type="Pfam" id="PF19085">
    <property type="entry name" value="Choline_bind_2"/>
    <property type="match status" value="1"/>
</dbReference>
<evidence type="ECO:0000256" key="2">
    <source>
        <dbReference type="PROSITE-ProRule" id="PRU00591"/>
    </source>
</evidence>
<dbReference type="PANTHER" id="PTHR41775">
    <property type="entry name" value="SECRETED PROTEIN-RELATED"/>
    <property type="match status" value="1"/>
</dbReference>
<accession>A0AAV5B083</accession>
<evidence type="ECO:0000313" key="3">
    <source>
        <dbReference type="EMBL" id="GJM55072.1"/>
    </source>
</evidence>